<name>A0AAC9ULZ0_9GAMM</name>
<geneLocation type="plasmid" evidence="2 3">
    <name>unnamed</name>
</geneLocation>
<sequence>MTNKTQKAKSLTPEIKTQAQQRAVTKHSGRMKTITTTIKYKTDHTHSFLNQPPA</sequence>
<protein>
    <submittedName>
        <fullName evidence="2">Uncharacterized protein</fullName>
    </submittedName>
</protein>
<dbReference type="EMBL" id="CP011038">
    <property type="protein sequence ID" value="ASM56294.1"/>
    <property type="molecule type" value="Genomic_DNA"/>
</dbReference>
<evidence type="ECO:0000313" key="2">
    <source>
        <dbReference type="EMBL" id="ASM56294.1"/>
    </source>
</evidence>
<accession>A0AAC9ULZ0</accession>
<reference evidence="2 3" key="1">
    <citation type="submission" date="2015-03" db="EMBL/GenBank/DDBJ databases">
        <authorList>
            <person name="Xie B.-B."/>
            <person name="Rong J.-C."/>
            <person name="Qin Q.-L."/>
            <person name="Zhang Y.-Z."/>
        </authorList>
    </citation>
    <scope>NUCLEOTIDE SEQUENCE [LARGE SCALE GENOMIC DNA]</scope>
    <source>
        <strain evidence="2 3">KMM 661</strain>
        <plasmid evidence="2 3">unnamed</plasmid>
    </source>
</reference>
<feature type="compositionally biased region" description="Polar residues" evidence="1">
    <location>
        <begin position="1"/>
        <end position="23"/>
    </location>
</feature>
<feature type="region of interest" description="Disordered" evidence="1">
    <location>
        <begin position="1"/>
        <end position="29"/>
    </location>
</feature>
<dbReference type="RefSeq" id="WP_157696016.1">
    <property type="nucleotide sequence ID" value="NZ_BJXZ01000092.1"/>
</dbReference>
<dbReference type="GeneID" id="300943944"/>
<organism evidence="2 3">
    <name type="scientific">Pseudoalteromonas nigrifaciens</name>
    <dbReference type="NCBI Taxonomy" id="28109"/>
    <lineage>
        <taxon>Bacteria</taxon>
        <taxon>Pseudomonadati</taxon>
        <taxon>Pseudomonadota</taxon>
        <taxon>Gammaproteobacteria</taxon>
        <taxon>Alteromonadales</taxon>
        <taxon>Pseudoalteromonadaceae</taxon>
        <taxon>Pseudoalteromonas</taxon>
    </lineage>
</organism>
<dbReference type="KEGG" id="png:PNIG_p0010"/>
<evidence type="ECO:0000256" key="1">
    <source>
        <dbReference type="SAM" id="MobiDB-lite"/>
    </source>
</evidence>
<proteinExistence type="predicted"/>
<keyword evidence="3" id="KW-1185">Reference proteome</keyword>
<keyword evidence="2" id="KW-0614">Plasmid</keyword>
<dbReference type="AlphaFoldDB" id="A0AAC9ULZ0"/>
<dbReference type="Proteomes" id="UP000198329">
    <property type="component" value="Plasmid unnamed"/>
</dbReference>
<evidence type="ECO:0000313" key="3">
    <source>
        <dbReference type="Proteomes" id="UP000198329"/>
    </source>
</evidence>
<gene>
    <name evidence="2" type="ORF">PNIG_p0010</name>
</gene>